<dbReference type="CDD" id="cd00956">
    <property type="entry name" value="Transaldolase_FSA"/>
    <property type="match status" value="1"/>
</dbReference>
<dbReference type="PROSITE" id="PS01054">
    <property type="entry name" value="TRANSALDOLASE_1"/>
    <property type="match status" value="1"/>
</dbReference>
<evidence type="ECO:0000313" key="6">
    <source>
        <dbReference type="EMBL" id="ARU92727.1"/>
    </source>
</evidence>
<evidence type="ECO:0000256" key="2">
    <source>
        <dbReference type="ARBA" id="ARBA00005763"/>
    </source>
</evidence>
<dbReference type="AlphaFoldDB" id="A0A1Y0L405"/>
<organism evidence="6 9">
    <name type="scientific">Tatumella citrea</name>
    <name type="common">Pantoea citrea</name>
    <dbReference type="NCBI Taxonomy" id="53336"/>
    <lineage>
        <taxon>Bacteria</taxon>
        <taxon>Pseudomonadati</taxon>
        <taxon>Pseudomonadota</taxon>
        <taxon>Gammaproteobacteria</taxon>
        <taxon>Enterobacterales</taxon>
        <taxon>Erwiniaceae</taxon>
        <taxon>Tatumella</taxon>
    </lineage>
</organism>
<dbReference type="InterPro" id="IPR004731">
    <property type="entry name" value="Transaldolase_3B/F6P_aldolase"/>
</dbReference>
<name>A0A1Y0L405_TATCI</name>
<dbReference type="Proteomes" id="UP000195814">
    <property type="component" value="Chromosome"/>
</dbReference>
<dbReference type="InterPro" id="IPR001585">
    <property type="entry name" value="TAL/FSA"/>
</dbReference>
<dbReference type="GO" id="GO:0005737">
    <property type="term" value="C:cytoplasm"/>
    <property type="evidence" value="ECO:0007669"/>
    <property type="project" value="UniProtKB-SubCell"/>
</dbReference>
<dbReference type="GO" id="GO:0042182">
    <property type="term" value="P:ketone catabolic process"/>
    <property type="evidence" value="ECO:0007669"/>
    <property type="project" value="UniProtKB-ARBA"/>
</dbReference>
<dbReference type="Proteomes" id="UP000195729">
    <property type="component" value="Chromosome"/>
</dbReference>
<dbReference type="GO" id="GO:0016832">
    <property type="term" value="F:aldehyde-lyase activity"/>
    <property type="evidence" value="ECO:0007669"/>
    <property type="project" value="InterPro"/>
</dbReference>
<dbReference type="Gene3D" id="3.20.20.70">
    <property type="entry name" value="Aldolase class I"/>
    <property type="match status" value="1"/>
</dbReference>
<reference evidence="8 9" key="1">
    <citation type="submission" date="2016-05" db="EMBL/GenBank/DDBJ databases">
        <title>Complete genome sequence of two 2,5-diketo-D-glunonic acid producing strain Tatumella citrea.</title>
        <authorList>
            <person name="Duan C."/>
            <person name="Yang J."/>
            <person name="Yang S."/>
        </authorList>
    </citation>
    <scope>NUCLEOTIDE SEQUENCE [LARGE SCALE GENOMIC DNA]</scope>
    <source>
        <strain evidence="7 8">ATCC 39140</strain>
        <strain evidence="6 9">DSM 13699</strain>
    </source>
</reference>
<protein>
    <submittedName>
        <fullName evidence="6">Fructose-6-phosphate aldolase</fullName>
    </submittedName>
</protein>
<sequence length="220" mass="23673">MELYLDTASIDDIQRLARIYPISGVTTNPSIIAASGRPVWEVLPQIRELIGSHGKLFAQVISHNAQGMVSEAQQLRESVDDLIIKVPVTSEGLVAIRQLKQLGIPTLGTVVYSAVQGLMAALAGAEYIAPYVNRVDAQGGDGIRMVEELQNLLNLHAPDSKILAASFRTPLQATRCMLAGCAAITLPTDVIDLFLAAPAVTAAVDKFDSDWQRVFNRPGL</sequence>
<dbReference type="Pfam" id="PF00923">
    <property type="entry name" value="TAL_FSA"/>
    <property type="match status" value="1"/>
</dbReference>
<dbReference type="InterPro" id="IPR033919">
    <property type="entry name" value="TSA/FSA_arc/bac"/>
</dbReference>
<dbReference type="EMBL" id="CP015581">
    <property type="protein sequence ID" value="ARU96765.1"/>
    <property type="molecule type" value="Genomic_DNA"/>
</dbReference>
<dbReference type="NCBIfam" id="NF009296">
    <property type="entry name" value="PRK12653.1"/>
    <property type="match status" value="1"/>
</dbReference>
<dbReference type="NCBIfam" id="TIGR00875">
    <property type="entry name" value="fsa_talC_mipB"/>
    <property type="match status" value="1"/>
</dbReference>
<dbReference type="GO" id="GO:0005975">
    <property type="term" value="P:carbohydrate metabolic process"/>
    <property type="evidence" value="ECO:0007669"/>
    <property type="project" value="InterPro"/>
</dbReference>
<comment type="similarity">
    <text evidence="2">Belongs to the transaldolase family. Type 3A subfamily.</text>
</comment>
<keyword evidence="4" id="KW-0704">Schiff base</keyword>
<gene>
    <name evidence="6" type="ORF">A7K98_02305</name>
    <name evidence="7" type="ORF">A7K99_02305</name>
</gene>
<dbReference type="InterPro" id="IPR018225">
    <property type="entry name" value="Transaldolase_AS"/>
</dbReference>
<dbReference type="EMBL" id="CP015579">
    <property type="protein sequence ID" value="ARU92727.1"/>
    <property type="molecule type" value="Genomic_DNA"/>
</dbReference>
<dbReference type="OrthoDB" id="9807051at2"/>
<evidence type="ECO:0000313" key="7">
    <source>
        <dbReference type="EMBL" id="ARU96765.1"/>
    </source>
</evidence>
<dbReference type="RefSeq" id="WP_087487113.1">
    <property type="nucleotide sequence ID" value="NZ_CP015579.1"/>
</dbReference>
<evidence type="ECO:0000256" key="4">
    <source>
        <dbReference type="ARBA" id="ARBA00023270"/>
    </source>
</evidence>
<keyword evidence="8" id="KW-1185">Reference proteome</keyword>
<dbReference type="PANTHER" id="PTHR10683">
    <property type="entry name" value="TRANSALDOLASE"/>
    <property type="match status" value="1"/>
</dbReference>
<dbReference type="FunFam" id="3.20.20.70:FF:000018">
    <property type="entry name" value="Probable transaldolase"/>
    <property type="match status" value="1"/>
</dbReference>
<dbReference type="InterPro" id="IPR013785">
    <property type="entry name" value="Aldolase_TIM"/>
</dbReference>
<dbReference type="KEGG" id="tci:A7K98_02305"/>
<evidence type="ECO:0000313" key="8">
    <source>
        <dbReference type="Proteomes" id="UP000195729"/>
    </source>
</evidence>
<proteinExistence type="inferred from homology"/>
<dbReference type="PROSITE" id="PS00958">
    <property type="entry name" value="TRANSALDOLASE_2"/>
    <property type="match status" value="1"/>
</dbReference>
<evidence type="ECO:0000313" key="9">
    <source>
        <dbReference type="Proteomes" id="UP000195814"/>
    </source>
</evidence>
<accession>A0A1Y0L405</accession>
<keyword evidence="3" id="KW-0963">Cytoplasm</keyword>
<evidence type="ECO:0000256" key="5">
    <source>
        <dbReference type="ARBA" id="ARBA00048809"/>
    </source>
</evidence>
<comment type="catalytic activity">
    <reaction evidence="5">
        <text>beta-D-fructose 6-phosphate = dihydroxyacetone + D-glyceraldehyde 3-phosphate</text>
        <dbReference type="Rhea" id="RHEA:28002"/>
        <dbReference type="ChEBI" id="CHEBI:16016"/>
        <dbReference type="ChEBI" id="CHEBI:57634"/>
        <dbReference type="ChEBI" id="CHEBI:59776"/>
    </reaction>
</comment>
<evidence type="ECO:0000256" key="3">
    <source>
        <dbReference type="ARBA" id="ARBA00022490"/>
    </source>
</evidence>
<dbReference type="SUPFAM" id="SSF51569">
    <property type="entry name" value="Aldolase"/>
    <property type="match status" value="1"/>
</dbReference>
<evidence type="ECO:0000256" key="1">
    <source>
        <dbReference type="ARBA" id="ARBA00004496"/>
    </source>
</evidence>
<comment type="subcellular location">
    <subcellularLocation>
        <location evidence="1">Cytoplasm</location>
    </subcellularLocation>
</comment>
<dbReference type="PANTHER" id="PTHR10683:SF40">
    <property type="entry name" value="FRUCTOSE-6-PHOSPHATE ALDOLASE 1-RELATED"/>
    <property type="match status" value="1"/>
</dbReference>